<dbReference type="Gene3D" id="3.90.550.10">
    <property type="entry name" value="Spore Coat Polysaccharide Biosynthesis Protein SpsA, Chain A"/>
    <property type="match status" value="1"/>
</dbReference>
<feature type="domain" description="MobA-like NTP transferase" evidence="1">
    <location>
        <begin position="15"/>
        <end position="169"/>
    </location>
</feature>
<dbReference type="PANTHER" id="PTHR43777:SF1">
    <property type="entry name" value="MOLYBDENUM COFACTOR CYTIDYLYLTRANSFERASE"/>
    <property type="match status" value="1"/>
</dbReference>
<evidence type="ECO:0000259" key="1">
    <source>
        <dbReference type="Pfam" id="PF12804"/>
    </source>
</evidence>
<dbReference type="SUPFAM" id="SSF53448">
    <property type="entry name" value="Nucleotide-diphospho-sugar transferases"/>
    <property type="match status" value="1"/>
</dbReference>
<dbReference type="PANTHER" id="PTHR43777">
    <property type="entry name" value="MOLYBDENUM COFACTOR CYTIDYLYLTRANSFERASE"/>
    <property type="match status" value="1"/>
</dbReference>
<organism evidence="2 3">
    <name type="scientific">Marinactinospora thermotolerans DSM 45154</name>
    <dbReference type="NCBI Taxonomy" id="1122192"/>
    <lineage>
        <taxon>Bacteria</taxon>
        <taxon>Bacillati</taxon>
        <taxon>Actinomycetota</taxon>
        <taxon>Actinomycetes</taxon>
        <taxon>Streptosporangiales</taxon>
        <taxon>Nocardiopsidaceae</taxon>
        <taxon>Marinactinospora</taxon>
    </lineage>
</organism>
<dbReference type="EMBL" id="FUWS01000001">
    <property type="protein sequence ID" value="SJZ47119.1"/>
    <property type="molecule type" value="Genomic_DNA"/>
</dbReference>
<evidence type="ECO:0000313" key="2">
    <source>
        <dbReference type="EMBL" id="SJZ47119.1"/>
    </source>
</evidence>
<dbReference type="InterPro" id="IPR025877">
    <property type="entry name" value="MobA-like_NTP_Trfase"/>
</dbReference>
<dbReference type="Proteomes" id="UP000190637">
    <property type="component" value="Unassembled WGS sequence"/>
</dbReference>
<dbReference type="Pfam" id="PF12804">
    <property type="entry name" value="NTP_transf_3"/>
    <property type="match status" value="1"/>
</dbReference>
<proteinExistence type="predicted"/>
<dbReference type="RefSeq" id="WP_078759969.1">
    <property type="nucleotide sequence ID" value="NZ_FUWS01000001.1"/>
</dbReference>
<keyword evidence="3" id="KW-1185">Reference proteome</keyword>
<gene>
    <name evidence="2" type="ORF">SAMN02745673_00593</name>
</gene>
<dbReference type="OrthoDB" id="4427994at2"/>
<dbReference type="InterPro" id="IPR029044">
    <property type="entry name" value="Nucleotide-diphossugar_trans"/>
</dbReference>
<reference evidence="2 3" key="1">
    <citation type="submission" date="2017-02" db="EMBL/GenBank/DDBJ databases">
        <authorList>
            <person name="Peterson S.W."/>
        </authorList>
    </citation>
    <scope>NUCLEOTIDE SEQUENCE [LARGE SCALE GENOMIC DNA]</scope>
    <source>
        <strain evidence="2 3">DSM 45154</strain>
    </source>
</reference>
<evidence type="ECO:0000313" key="3">
    <source>
        <dbReference type="Proteomes" id="UP000190637"/>
    </source>
</evidence>
<protein>
    <submittedName>
        <fullName evidence="2">Nicotine blue oxidoreductase</fullName>
    </submittedName>
</protein>
<sequence>MTTRERDAETTSVAGLLLAAGEGSRLGRPKALVELEGERLVDRGARILREGGCDPVYVVTGAADVTVEAAVTIHNPDWADGMGSSLRMGLATLPPGVDAVVVALADQPLVTPAAIGRLLGAYREGARAAVATYSGNLRNPVLLGREHWPSVHALAEGDVGARHFLRAYSHLVTMVACDDVARPDDIDTPEDLDRMRALLASGENRP</sequence>
<dbReference type="STRING" id="1122192.SAMN02745673_00593"/>
<accession>A0A1T4KXF4</accession>
<name>A0A1T4KXF4_9ACTN</name>
<dbReference type="GO" id="GO:0016779">
    <property type="term" value="F:nucleotidyltransferase activity"/>
    <property type="evidence" value="ECO:0007669"/>
    <property type="project" value="UniProtKB-ARBA"/>
</dbReference>
<dbReference type="CDD" id="cd04182">
    <property type="entry name" value="GT_2_like_f"/>
    <property type="match status" value="1"/>
</dbReference>
<dbReference type="AlphaFoldDB" id="A0A1T4KXF4"/>